<accession>A0AAD8N7R9</accession>
<sequence>MEMNTQQQQHSIWTGMIELTKLAQYRSTDPLTWAVRLSSTLSSAGVSLPSIEAAKIIVDYICWENNVPITWKFLEMALTMKILPPMLVLALLSLRVVPCRRSQPAAYRIYIELLKRHAFSLSSQINGQQYQKIMESVDDVLHLSKSFSLEASDPGILVVEFVFSIVWQLIDASLDDEGLLELVPRKSFKWSMKSQDMDIDDHHSFDEKTALRHEGLHKMNTLLAMEVIGDLFRNKVTSRILYLARRNMPASWESIIEGLQILAVNSSALRNSKNITADDLLILTSDAHSVLSGDYNKSSHKKFRAVMASGSLISSSAQCHGARHSALWLPIDIFLEDTMDGSQVVARSATETLIGMVKALKAVNQTTWKDAFLGLWVAALRLVQRERDPSEGPVPRLDTCLCLLLTITPLAIVNIIEEEEEENFLMNEAEHCSANQKKSKKVSGELRNDLVSSVQQLGDYEGLLTPPGSVSSVANQAATKAMMFLSGLSVGSGYLDGITLCDKPVSCAGNMRHLIVEACIARNLLDTSAYTWPGYVKGHSNQIPRSVTSQMPGWLSLMKGSPLTPALISALVKTPASSLAELEKVYEIALNGKDEEKISAATILCGASLTRGWNIQEHAVVFITRLLSPPVPAETSGESHLIGCAPYLNVIFLGVTTIDCVQIFSIHGLVPELAGALMPLCEFFGSCSPSISWTLKSGEELTPHAIFSNAFTLLLKLWRFYQPPLEQVLAEKSVIGTRLTPEDLLHVCNSRLASVGNSRQEPTKRLSRLSSMPSKVPIFMDSFPKLKLWYRQHQACMASPLSSLVPGTPVYQIFDGLLNMMFRKVNKGGQSLIAATSESSSSSGSAVEDISVRVKVPAWDILEAVPFVLDAALTACAHGKLSPRELATGLKDLADFLPASLAAIVSYFSAEVTRGLWKPASMNGTDWPSPAANLAMIEQHIKKILADTGVHVPSLGAVGSAPATLPLPLAALVSLTITYKLDRETDGYLNLVGPALSTLAAGCPWPCMPIIASLWAQKVKRWSDFLVFSASNNVFQHDSQAVVQLLRVCFRSTLGLNSSPIINSGGVGALLGHGFGSHISGGLAPVAPGILYLRVHRSIKNVMFMSKEIVTLLMDSVKEIATSGLPTEKLVKQKKAKYGMRYNQVSLAAAMTRVKLAASLGASIVWITGGASFVHSLIKEYLPTWFISVHELAYEKGESGGILAMLRGYALAYFSMLSGTFALAIGSATTVPKRRPHILGKHLAFLASALDGKISLGCCAATWRAYITGFVSLIVGCAPEWMLDVDVHVLKSLSRGLRKWGEEELNLALLGVSGSRAMGVAAELIIENGF</sequence>
<evidence type="ECO:0000256" key="1">
    <source>
        <dbReference type="SAM" id="Phobius"/>
    </source>
</evidence>
<feature type="transmembrane region" description="Helical" evidence="1">
    <location>
        <begin position="1210"/>
        <end position="1231"/>
    </location>
</feature>
<gene>
    <name evidence="2" type="ORF">POM88_008849</name>
</gene>
<dbReference type="Proteomes" id="UP001237642">
    <property type="component" value="Unassembled WGS sequence"/>
</dbReference>
<keyword evidence="3" id="KW-1185">Reference proteome</keyword>
<dbReference type="PANTHER" id="PTHR33739:SF7">
    <property type="entry name" value="MEDIATOR OF RNA POLYMERASE II TRANSCRIPTION SUBUNIT 33B"/>
    <property type="match status" value="1"/>
</dbReference>
<name>A0AAD8N7R9_9APIA</name>
<reference evidence="2" key="1">
    <citation type="submission" date="2023-02" db="EMBL/GenBank/DDBJ databases">
        <title>Genome of toxic invasive species Heracleum sosnowskyi carries increased number of genes despite the absence of recent whole-genome duplications.</title>
        <authorList>
            <person name="Schelkunov M."/>
            <person name="Shtratnikova V."/>
            <person name="Makarenko M."/>
            <person name="Klepikova A."/>
            <person name="Omelchenko D."/>
            <person name="Novikova G."/>
            <person name="Obukhova E."/>
            <person name="Bogdanov V."/>
            <person name="Penin A."/>
            <person name="Logacheva M."/>
        </authorList>
    </citation>
    <scope>NUCLEOTIDE SEQUENCE</scope>
    <source>
        <strain evidence="2">Hsosn_3</strain>
        <tissue evidence="2">Leaf</tissue>
    </source>
</reference>
<dbReference type="EMBL" id="JAUIZM010000002">
    <property type="protein sequence ID" value="KAK1398986.1"/>
    <property type="molecule type" value="Genomic_DNA"/>
</dbReference>
<protein>
    <submittedName>
        <fullName evidence="2">Mediator of RNA polymerase II transcription subunit</fullName>
    </submittedName>
</protein>
<dbReference type="GO" id="GO:2000762">
    <property type="term" value="P:regulation of phenylpropanoid metabolic process"/>
    <property type="evidence" value="ECO:0007669"/>
    <property type="project" value="InterPro"/>
</dbReference>
<dbReference type="PANTHER" id="PTHR33739">
    <property type="entry name" value="OS07G0681500 PROTEIN"/>
    <property type="match status" value="1"/>
</dbReference>
<evidence type="ECO:0000313" key="3">
    <source>
        <dbReference type="Proteomes" id="UP001237642"/>
    </source>
</evidence>
<dbReference type="InterPro" id="IPR039638">
    <property type="entry name" value="MED33A/B"/>
</dbReference>
<keyword evidence="1" id="KW-1133">Transmembrane helix</keyword>
<dbReference type="GO" id="GO:0016592">
    <property type="term" value="C:mediator complex"/>
    <property type="evidence" value="ECO:0007669"/>
    <property type="project" value="InterPro"/>
</dbReference>
<feature type="transmembrane region" description="Helical" evidence="1">
    <location>
        <begin position="1070"/>
        <end position="1093"/>
    </location>
</feature>
<organism evidence="2 3">
    <name type="scientific">Heracleum sosnowskyi</name>
    <dbReference type="NCBI Taxonomy" id="360622"/>
    <lineage>
        <taxon>Eukaryota</taxon>
        <taxon>Viridiplantae</taxon>
        <taxon>Streptophyta</taxon>
        <taxon>Embryophyta</taxon>
        <taxon>Tracheophyta</taxon>
        <taxon>Spermatophyta</taxon>
        <taxon>Magnoliopsida</taxon>
        <taxon>eudicotyledons</taxon>
        <taxon>Gunneridae</taxon>
        <taxon>Pentapetalae</taxon>
        <taxon>asterids</taxon>
        <taxon>campanulids</taxon>
        <taxon>Apiales</taxon>
        <taxon>Apiaceae</taxon>
        <taxon>Apioideae</taxon>
        <taxon>apioid superclade</taxon>
        <taxon>Tordylieae</taxon>
        <taxon>Tordyliinae</taxon>
        <taxon>Heracleum</taxon>
    </lineage>
</organism>
<feature type="transmembrane region" description="Helical" evidence="1">
    <location>
        <begin position="1156"/>
        <end position="1178"/>
    </location>
</feature>
<keyword evidence="1" id="KW-0812">Transmembrane</keyword>
<keyword evidence="1" id="KW-0472">Membrane</keyword>
<comment type="caution">
    <text evidence="2">The sequence shown here is derived from an EMBL/GenBank/DDBJ whole genome shotgun (WGS) entry which is preliminary data.</text>
</comment>
<evidence type="ECO:0000313" key="2">
    <source>
        <dbReference type="EMBL" id="KAK1398986.1"/>
    </source>
</evidence>
<proteinExistence type="predicted"/>
<reference evidence="2" key="2">
    <citation type="submission" date="2023-05" db="EMBL/GenBank/DDBJ databases">
        <authorList>
            <person name="Schelkunov M.I."/>
        </authorList>
    </citation>
    <scope>NUCLEOTIDE SEQUENCE</scope>
    <source>
        <strain evidence="2">Hsosn_3</strain>
        <tissue evidence="2">Leaf</tissue>
    </source>
</reference>